<proteinExistence type="predicted"/>
<evidence type="ECO:0000256" key="4">
    <source>
        <dbReference type="SAM" id="Coils"/>
    </source>
</evidence>
<protein>
    <submittedName>
        <fullName evidence="6">DNA-binding transcriptional regulator, GntR family</fullName>
    </submittedName>
</protein>
<dbReference type="SUPFAM" id="SSF46785">
    <property type="entry name" value="Winged helix' DNA-binding domain"/>
    <property type="match status" value="1"/>
</dbReference>
<feature type="coiled-coil region" evidence="4">
    <location>
        <begin position="94"/>
        <end position="121"/>
    </location>
</feature>
<dbReference type="CDD" id="cd07377">
    <property type="entry name" value="WHTH_GntR"/>
    <property type="match status" value="1"/>
</dbReference>
<dbReference type="InterPro" id="IPR036388">
    <property type="entry name" value="WH-like_DNA-bd_sf"/>
</dbReference>
<evidence type="ECO:0000313" key="7">
    <source>
        <dbReference type="Proteomes" id="UP000198762"/>
    </source>
</evidence>
<dbReference type="Pfam" id="PF07729">
    <property type="entry name" value="FCD"/>
    <property type="match status" value="1"/>
</dbReference>
<dbReference type="PANTHER" id="PTHR43537:SF49">
    <property type="entry name" value="TRANSCRIPTIONAL REGULATORY PROTEIN"/>
    <property type="match status" value="1"/>
</dbReference>
<evidence type="ECO:0000313" key="6">
    <source>
        <dbReference type="EMBL" id="SET32303.1"/>
    </source>
</evidence>
<dbReference type="Pfam" id="PF00392">
    <property type="entry name" value="GntR"/>
    <property type="match status" value="1"/>
</dbReference>
<dbReference type="PROSITE" id="PS50949">
    <property type="entry name" value="HTH_GNTR"/>
    <property type="match status" value="1"/>
</dbReference>
<keyword evidence="1" id="KW-0805">Transcription regulation</keyword>
<keyword evidence="4" id="KW-0175">Coiled coil</keyword>
<dbReference type="AlphaFoldDB" id="A0A1I0DJQ4"/>
<evidence type="ECO:0000256" key="2">
    <source>
        <dbReference type="ARBA" id="ARBA00023125"/>
    </source>
</evidence>
<evidence type="ECO:0000259" key="5">
    <source>
        <dbReference type="PROSITE" id="PS50949"/>
    </source>
</evidence>
<reference evidence="7" key="1">
    <citation type="submission" date="2016-10" db="EMBL/GenBank/DDBJ databases">
        <authorList>
            <person name="Varghese N."/>
            <person name="Submissions S."/>
        </authorList>
    </citation>
    <scope>NUCLEOTIDE SEQUENCE [LARGE SCALE GENOMIC DNA]</scope>
    <source>
        <strain evidence="7">CGMCC 1.6489</strain>
    </source>
</reference>
<dbReference type="SMART" id="SM00895">
    <property type="entry name" value="FCD"/>
    <property type="match status" value="1"/>
</dbReference>
<dbReference type="Gene3D" id="1.20.120.530">
    <property type="entry name" value="GntR ligand-binding domain-like"/>
    <property type="match status" value="1"/>
</dbReference>
<dbReference type="SUPFAM" id="SSF48008">
    <property type="entry name" value="GntR ligand-binding domain-like"/>
    <property type="match status" value="1"/>
</dbReference>
<dbReference type="GO" id="GO:0003677">
    <property type="term" value="F:DNA binding"/>
    <property type="evidence" value="ECO:0007669"/>
    <property type="project" value="UniProtKB-KW"/>
</dbReference>
<dbReference type="InterPro" id="IPR036390">
    <property type="entry name" value="WH_DNA-bd_sf"/>
</dbReference>
<dbReference type="STRING" id="430453.SAMN04487962_10791"/>
<sequence length="243" mass="26508">MNLNRAEHSGGEKIESAPVRKGTVVDTLVQTLADDIVSGRLPPGTKLDARALAERFGVSRTPIREMFGHLAAMGLVTHRPNRGVMVATLSPAALGDLYEAMAELEAALARLAALRMNSSQRQRLLTLHQDSVHLVRDGTADAYARYNQEFHNLIFEGAQSAQLRQLAEATRTRLAPFRRAQFRLANRVSKSWEEHDAIVQGILAGDADGVARLMRVHVQTVSAMSAEFVAEHQPLTATRGASA</sequence>
<accession>A0A1I0DJQ4</accession>
<dbReference type="InterPro" id="IPR008920">
    <property type="entry name" value="TF_FadR/GntR_C"/>
</dbReference>
<dbReference type="InterPro" id="IPR011711">
    <property type="entry name" value="GntR_C"/>
</dbReference>
<dbReference type="PANTHER" id="PTHR43537">
    <property type="entry name" value="TRANSCRIPTIONAL REGULATOR, GNTR FAMILY"/>
    <property type="match status" value="1"/>
</dbReference>
<keyword evidence="2 6" id="KW-0238">DNA-binding</keyword>
<gene>
    <name evidence="6" type="ORF">SAMN04487962_10791</name>
</gene>
<dbReference type="EMBL" id="FOHZ01000007">
    <property type="protein sequence ID" value="SET32303.1"/>
    <property type="molecule type" value="Genomic_DNA"/>
</dbReference>
<keyword evidence="3" id="KW-0804">Transcription</keyword>
<evidence type="ECO:0000256" key="3">
    <source>
        <dbReference type="ARBA" id="ARBA00023163"/>
    </source>
</evidence>
<keyword evidence="7" id="KW-1185">Reference proteome</keyword>
<dbReference type="GO" id="GO:0003700">
    <property type="term" value="F:DNA-binding transcription factor activity"/>
    <property type="evidence" value="ECO:0007669"/>
    <property type="project" value="InterPro"/>
</dbReference>
<name>A0A1I0DJQ4_9GAMM</name>
<feature type="domain" description="HTH gntR-type" evidence="5">
    <location>
        <begin position="22"/>
        <end position="89"/>
    </location>
</feature>
<dbReference type="SMART" id="SM00345">
    <property type="entry name" value="HTH_GNTR"/>
    <property type="match status" value="1"/>
</dbReference>
<dbReference type="Gene3D" id="1.10.10.10">
    <property type="entry name" value="Winged helix-like DNA-binding domain superfamily/Winged helix DNA-binding domain"/>
    <property type="match status" value="1"/>
</dbReference>
<dbReference type="InterPro" id="IPR000524">
    <property type="entry name" value="Tscrpt_reg_HTH_GntR"/>
</dbReference>
<dbReference type="Proteomes" id="UP000198762">
    <property type="component" value="Unassembled WGS sequence"/>
</dbReference>
<organism evidence="6 7">
    <name type="scientific">Marinobacter segnicrescens</name>
    <dbReference type="NCBI Taxonomy" id="430453"/>
    <lineage>
        <taxon>Bacteria</taxon>
        <taxon>Pseudomonadati</taxon>
        <taxon>Pseudomonadota</taxon>
        <taxon>Gammaproteobacteria</taxon>
        <taxon>Pseudomonadales</taxon>
        <taxon>Marinobacteraceae</taxon>
        <taxon>Marinobacter</taxon>
    </lineage>
</organism>
<evidence type="ECO:0000256" key="1">
    <source>
        <dbReference type="ARBA" id="ARBA00023015"/>
    </source>
</evidence>